<feature type="region of interest" description="Disordered" evidence="1">
    <location>
        <begin position="448"/>
        <end position="595"/>
    </location>
</feature>
<feature type="compositionally biased region" description="Basic and acidic residues" evidence="1">
    <location>
        <begin position="831"/>
        <end position="840"/>
    </location>
</feature>
<feature type="compositionally biased region" description="Pro residues" evidence="1">
    <location>
        <begin position="859"/>
        <end position="868"/>
    </location>
</feature>
<feature type="compositionally biased region" description="Low complexity" evidence="1">
    <location>
        <begin position="755"/>
        <end position="766"/>
    </location>
</feature>
<evidence type="ECO:0008006" key="5">
    <source>
        <dbReference type="Google" id="ProtNLM"/>
    </source>
</evidence>
<feature type="compositionally biased region" description="Basic and acidic residues" evidence="1">
    <location>
        <begin position="674"/>
        <end position="688"/>
    </location>
</feature>
<dbReference type="GO" id="GO:0050839">
    <property type="term" value="F:cell adhesion molecule binding"/>
    <property type="evidence" value="ECO:0007669"/>
    <property type="project" value="TreeGrafter"/>
</dbReference>
<reference evidence="4" key="1">
    <citation type="submission" date="2020-11" db="EMBL/GenBank/DDBJ databases">
        <authorList>
            <person name="Tran Van P."/>
        </authorList>
    </citation>
    <scope>NUCLEOTIDE SEQUENCE</scope>
</reference>
<feature type="compositionally biased region" description="Polar residues" evidence="1">
    <location>
        <begin position="652"/>
        <end position="673"/>
    </location>
</feature>
<dbReference type="Gene3D" id="2.30.42.10">
    <property type="match status" value="1"/>
</dbReference>
<dbReference type="GO" id="GO:0005912">
    <property type="term" value="C:adherens junction"/>
    <property type="evidence" value="ECO:0007669"/>
    <property type="project" value="TreeGrafter"/>
</dbReference>
<dbReference type="PROSITE" id="PS50106">
    <property type="entry name" value="PDZ"/>
    <property type="match status" value="1"/>
</dbReference>
<feature type="compositionally biased region" description="Polar residues" evidence="1">
    <location>
        <begin position="1028"/>
        <end position="1045"/>
    </location>
</feature>
<feature type="compositionally biased region" description="Basic and acidic residues" evidence="1">
    <location>
        <begin position="923"/>
        <end position="947"/>
    </location>
</feature>
<protein>
    <recommendedName>
        <fullName evidence="5">Afadin</fullName>
    </recommendedName>
</protein>
<feature type="compositionally biased region" description="Polar residues" evidence="1">
    <location>
        <begin position="465"/>
        <end position="496"/>
    </location>
</feature>
<feature type="compositionally biased region" description="Polar residues" evidence="1">
    <location>
        <begin position="869"/>
        <end position="886"/>
    </location>
</feature>
<dbReference type="Pfam" id="PF00595">
    <property type="entry name" value="PDZ"/>
    <property type="match status" value="1"/>
</dbReference>
<dbReference type="CDD" id="cd15471">
    <property type="entry name" value="Myo5p-like_CBD_afadin"/>
    <property type="match status" value="1"/>
</dbReference>
<feature type="compositionally biased region" description="Low complexity" evidence="1">
    <location>
        <begin position="566"/>
        <end position="583"/>
    </location>
</feature>
<evidence type="ECO:0000256" key="1">
    <source>
        <dbReference type="SAM" id="MobiDB-lite"/>
    </source>
</evidence>
<dbReference type="PROSITE" id="PS51126">
    <property type="entry name" value="DILUTE"/>
    <property type="match status" value="1"/>
</dbReference>
<feature type="compositionally biased region" description="Polar residues" evidence="1">
    <location>
        <begin position="734"/>
        <end position="754"/>
    </location>
</feature>
<feature type="compositionally biased region" description="Polar residues" evidence="1">
    <location>
        <begin position="949"/>
        <end position="961"/>
    </location>
</feature>
<feature type="compositionally biased region" description="Polar residues" evidence="1">
    <location>
        <begin position="548"/>
        <end position="565"/>
    </location>
</feature>
<feature type="compositionally biased region" description="Polar residues" evidence="1">
    <location>
        <begin position="507"/>
        <end position="523"/>
    </location>
</feature>
<dbReference type="InterPro" id="IPR001478">
    <property type="entry name" value="PDZ"/>
</dbReference>
<evidence type="ECO:0000259" key="2">
    <source>
        <dbReference type="PROSITE" id="PS50106"/>
    </source>
</evidence>
<dbReference type="SMART" id="SM00228">
    <property type="entry name" value="PDZ"/>
    <property type="match status" value="1"/>
</dbReference>
<feature type="domain" description="PDZ" evidence="2">
    <location>
        <begin position="331"/>
        <end position="416"/>
    </location>
</feature>
<dbReference type="Pfam" id="PF01843">
    <property type="entry name" value="DIL"/>
    <property type="match status" value="1"/>
</dbReference>
<dbReference type="PANTHER" id="PTHR10398">
    <property type="entry name" value="AFADIN"/>
    <property type="match status" value="1"/>
</dbReference>
<feature type="compositionally biased region" description="Basic and acidic residues" evidence="1">
    <location>
        <begin position="962"/>
        <end position="983"/>
    </location>
</feature>
<sequence>MANSSELLHFLKSDRHISAFSLDAQDILSECVQIAFRNLVSCLQGDVAAVMPQFMSEREENLDDENTRSVLQVLTSTMALLRRCRVNAALTIQLFSQLFHFVNMWAFNKVVTFPTSPHVQQGPHNICYCTKAWGIRLKTRLARLEAWAERQGLELAADCHLARIIQAAHLLQAPKYNAEDLSTLSSTCFKLNSLQLRALLSMYQSTPEEPRLPQELIENVVRVAENVADELARSDGREIRLEEDAELQLPFLLPEDGYSCDVVRGVPQGLAEFLAPLQQAGLCRMTTQPTSSGLWTIYMTHDHNTSVRSPSSMSNRSDGARCLPSHPEVHVIKLHKSASGMGLSIVAAKGAGQDKLGIYIKSVVKGGAADVDGQLQAGDQLLKVDGQSLVGITQEKAAEYLVRTGSVVVLEVGKQGAIYHGLATLLQQPSPVMTRGPRRMSERDLPSRIQNEHSSNRDHQRNLPPIQSSKSVPSLSSGNSELVHTPVSPITGSTDSSKQHEVFNPGYSRTSSTNSIPQKTFEAQPQCAPVSGLRSKSNQNLHDPRQGASLSPTGAMSRQSSNPTLHSVSHQQHGISSQHHINQPQHPSLGLQNQPSYQYHNNLAQNQQAGEVFYQNLSMHRNEESYHAYPPPSPSRTKFPSPQAYEERSPTHQKNLRGSQSSLHRPPENTSGGSRDRPASSYIPHKETFTSPQHGQNFAPRSQSTRDILRQGAKLHEMQEEVRRRKIDRDVQGVVTSPQHYVHQPVNSRPQMVQNNSSHRLLNSNNQFTNQDQPNHQGPMAPQSPGFPQTHPMNSLYAGSRPQGNFAPPTAPKPTRQPVPQDIQRLPFSPESRHSTHPELHQGPLRPPMPPDELGYRDSPPPPPPPTSTHPLYQSSQKVPPQTGYSASMGEPPKGTYYPASTPQGSANQQPIRQYQFNATNPWEREEREKEQQRRRDAARAWRDHQIAELSNLSQRSPQQEEQLRALKLEKEFQKRAEEAAHQDEDEEGEDDQESLERVQGLLRITSEQQHQDNLGLTKQKGGRSLASWESNSQPNGTTGGPLTSVLSKTSLVHLNTGNNIVTDDKECTKRLEEIRRKQIKVEQEEKMFREAAKRRGGNNTAPQPPERGSSFTVMSQTHSVLRNSSNTISGSGGSLGVMPTNTSSTLKLSDHGHQGVGTATIKRVSFHDPNANQQTQSQTIDQMKEDPNHFINEAEGMLSSPKSPDSGSFLANTPGVIGAQEVYKDPRTRMLAQQQQQKSTRAGPLPEKLSFKEKMKMFAMETGENGTPRDKVKISRAQREIDGLSTPTSPNNSN</sequence>
<dbReference type="FunFam" id="2.30.42.10:FF:000032">
    <property type="entry name" value="Afadin isoform A"/>
    <property type="match status" value="1"/>
</dbReference>
<dbReference type="InterPro" id="IPR002710">
    <property type="entry name" value="Dilute_dom"/>
</dbReference>
<evidence type="ECO:0000313" key="4">
    <source>
        <dbReference type="EMBL" id="CAD7425832.1"/>
    </source>
</evidence>
<proteinExistence type="predicted"/>
<accession>A0A7R9E1R1</accession>
<dbReference type="CDD" id="cd06789">
    <property type="entry name" value="PDZ_AFDN-like"/>
    <property type="match status" value="1"/>
</dbReference>
<gene>
    <name evidence="4" type="ORF">TMSB3V08_LOCUS2735</name>
</gene>
<dbReference type="SUPFAM" id="SSF50156">
    <property type="entry name" value="PDZ domain-like"/>
    <property type="match status" value="1"/>
</dbReference>
<feature type="region of interest" description="Disordered" evidence="1">
    <location>
        <begin position="624"/>
        <end position="1045"/>
    </location>
</feature>
<feature type="compositionally biased region" description="Basic and acidic residues" evidence="1">
    <location>
        <begin position="448"/>
        <end position="461"/>
    </location>
</feature>
<feature type="compositionally biased region" description="Polar residues" evidence="1">
    <location>
        <begin position="899"/>
        <end position="921"/>
    </location>
</feature>
<feature type="domain" description="Dilute" evidence="3">
    <location>
        <begin position="1"/>
        <end position="226"/>
    </location>
</feature>
<name>A0A7R9E1R1_9NEOP</name>
<feature type="compositionally biased region" description="Basic and acidic residues" evidence="1">
    <location>
        <begin position="714"/>
        <end position="731"/>
    </location>
</feature>
<dbReference type="SMART" id="SM01132">
    <property type="entry name" value="DIL"/>
    <property type="match status" value="1"/>
</dbReference>
<feature type="compositionally biased region" description="Polar residues" evidence="1">
    <location>
        <begin position="584"/>
        <end position="595"/>
    </location>
</feature>
<dbReference type="GO" id="GO:0032880">
    <property type="term" value="P:regulation of protein localization"/>
    <property type="evidence" value="ECO:0007669"/>
    <property type="project" value="TreeGrafter"/>
</dbReference>
<feature type="compositionally biased region" description="Polar residues" evidence="1">
    <location>
        <begin position="1006"/>
        <end position="1017"/>
    </location>
</feature>
<dbReference type="InterPro" id="IPR028842">
    <property type="entry name" value="Afadin"/>
</dbReference>
<feature type="compositionally biased region" description="Polar residues" evidence="1">
    <location>
        <begin position="767"/>
        <end position="776"/>
    </location>
</feature>
<feature type="compositionally biased region" description="Acidic residues" evidence="1">
    <location>
        <begin position="984"/>
        <end position="994"/>
    </location>
</feature>
<dbReference type="InterPro" id="IPR036034">
    <property type="entry name" value="PDZ_sf"/>
</dbReference>
<dbReference type="PANTHER" id="PTHR10398:SF2">
    <property type="entry name" value="AFADIN"/>
    <property type="match status" value="1"/>
</dbReference>
<evidence type="ECO:0000259" key="3">
    <source>
        <dbReference type="PROSITE" id="PS51126"/>
    </source>
</evidence>
<dbReference type="EMBL" id="OB793042">
    <property type="protein sequence ID" value="CAD7425832.1"/>
    <property type="molecule type" value="Genomic_DNA"/>
</dbReference>
<organism evidence="4">
    <name type="scientific">Timema monikensis</name>
    <dbReference type="NCBI Taxonomy" id="170555"/>
    <lineage>
        <taxon>Eukaryota</taxon>
        <taxon>Metazoa</taxon>
        <taxon>Ecdysozoa</taxon>
        <taxon>Arthropoda</taxon>
        <taxon>Hexapoda</taxon>
        <taxon>Insecta</taxon>
        <taxon>Pterygota</taxon>
        <taxon>Neoptera</taxon>
        <taxon>Polyneoptera</taxon>
        <taxon>Phasmatodea</taxon>
        <taxon>Timematodea</taxon>
        <taxon>Timematoidea</taxon>
        <taxon>Timematidae</taxon>
        <taxon>Timema</taxon>
    </lineage>
</organism>
<feature type="compositionally biased region" description="Polar residues" evidence="1">
    <location>
        <begin position="689"/>
        <end position="706"/>
    </location>
</feature>
<dbReference type="InterPro" id="IPR037977">
    <property type="entry name" value="CBD_Afadin"/>
</dbReference>